<dbReference type="PANTHER" id="PTHR18937:SF12">
    <property type="entry name" value="STRUCTURAL MAINTENANCE OF CHROMOSOMES PROTEIN"/>
    <property type="match status" value="1"/>
</dbReference>
<evidence type="ECO:0000313" key="6">
    <source>
        <dbReference type="EMBL" id="CAF5042742.1"/>
    </source>
</evidence>
<dbReference type="GO" id="GO:0051301">
    <property type="term" value="P:cell division"/>
    <property type="evidence" value="ECO:0007669"/>
    <property type="project" value="UniProtKB-KW"/>
</dbReference>
<evidence type="ECO:0000313" key="7">
    <source>
        <dbReference type="Proteomes" id="UP000663848"/>
    </source>
</evidence>
<dbReference type="GO" id="GO:0003677">
    <property type="term" value="F:DNA binding"/>
    <property type="evidence" value="ECO:0007669"/>
    <property type="project" value="TreeGrafter"/>
</dbReference>
<dbReference type="Pfam" id="PF06470">
    <property type="entry name" value="SMC_hinge"/>
    <property type="match status" value="1"/>
</dbReference>
<feature type="domain" description="SMC hinge" evidence="5">
    <location>
        <begin position="2"/>
        <end position="89"/>
    </location>
</feature>
<dbReference type="SUPFAM" id="SSF75553">
    <property type="entry name" value="Smc hinge domain"/>
    <property type="match status" value="1"/>
</dbReference>
<dbReference type="GO" id="GO:0007062">
    <property type="term" value="P:sister chromatid cohesion"/>
    <property type="evidence" value="ECO:0007669"/>
    <property type="project" value="TreeGrafter"/>
</dbReference>
<dbReference type="PANTHER" id="PTHR18937">
    <property type="entry name" value="STRUCTURAL MAINTENANCE OF CHROMOSOMES SMC FAMILY MEMBER"/>
    <property type="match status" value="1"/>
</dbReference>
<dbReference type="Proteomes" id="UP000663848">
    <property type="component" value="Unassembled WGS sequence"/>
</dbReference>
<keyword evidence="1" id="KW-0132">Cell division</keyword>
<gene>
    <name evidence="6" type="ORF">QYT958_LOCUS41514</name>
</gene>
<dbReference type="Gene3D" id="1.20.1060.20">
    <property type="match status" value="1"/>
</dbReference>
<dbReference type="GO" id="GO:0005524">
    <property type="term" value="F:ATP binding"/>
    <property type="evidence" value="ECO:0007669"/>
    <property type="project" value="InterPro"/>
</dbReference>
<evidence type="ECO:0000256" key="1">
    <source>
        <dbReference type="ARBA" id="ARBA00022618"/>
    </source>
</evidence>
<comment type="caution">
    <text evidence="6">The sequence shown here is derived from an EMBL/GenBank/DDBJ whole genome shotgun (WGS) entry which is preliminary data.</text>
</comment>
<accession>A0A822CFY5</accession>
<evidence type="ECO:0000256" key="2">
    <source>
        <dbReference type="ARBA" id="ARBA00022776"/>
    </source>
</evidence>
<dbReference type="AlphaFoldDB" id="A0A822CFY5"/>
<reference evidence="6" key="1">
    <citation type="submission" date="2021-02" db="EMBL/GenBank/DDBJ databases">
        <authorList>
            <person name="Nowell W R."/>
        </authorList>
    </citation>
    <scope>NUCLEOTIDE SEQUENCE</scope>
</reference>
<dbReference type="GO" id="GO:0008278">
    <property type="term" value="C:cohesin complex"/>
    <property type="evidence" value="ECO:0007669"/>
    <property type="project" value="TreeGrafter"/>
</dbReference>
<evidence type="ECO:0000256" key="3">
    <source>
        <dbReference type="ARBA" id="ARBA00023242"/>
    </source>
</evidence>
<name>A0A822CFY5_9BILA</name>
<dbReference type="GO" id="GO:0005634">
    <property type="term" value="C:nucleus"/>
    <property type="evidence" value="ECO:0007669"/>
    <property type="project" value="TreeGrafter"/>
</dbReference>
<proteinExistence type="predicted"/>
<protein>
    <recommendedName>
        <fullName evidence="5">SMC hinge domain-containing protein</fullName>
    </recommendedName>
</protein>
<keyword evidence="2" id="KW-0498">Mitosis</keyword>
<organism evidence="6 7">
    <name type="scientific">Rotaria socialis</name>
    <dbReference type="NCBI Taxonomy" id="392032"/>
    <lineage>
        <taxon>Eukaryota</taxon>
        <taxon>Metazoa</taxon>
        <taxon>Spiralia</taxon>
        <taxon>Gnathifera</taxon>
        <taxon>Rotifera</taxon>
        <taxon>Eurotatoria</taxon>
        <taxon>Bdelloidea</taxon>
        <taxon>Philodinida</taxon>
        <taxon>Philodinidae</taxon>
        <taxon>Rotaria</taxon>
    </lineage>
</organism>
<keyword evidence="3" id="KW-0539">Nucleus</keyword>
<keyword evidence="4" id="KW-0131">Cell cycle</keyword>
<dbReference type="InterPro" id="IPR036277">
    <property type="entry name" value="SMC_hinge_sf"/>
</dbReference>
<dbReference type="EMBL" id="CAJOBR010047600">
    <property type="protein sequence ID" value="CAF5042742.1"/>
    <property type="molecule type" value="Genomic_DNA"/>
</dbReference>
<feature type="non-terminal residue" evidence="6">
    <location>
        <position position="1"/>
    </location>
</feature>
<evidence type="ECO:0000259" key="5">
    <source>
        <dbReference type="Pfam" id="PF06470"/>
    </source>
</evidence>
<sequence length="89" mass="10586">MDSIIVERETTVQSCLRYMKEHRYEPETFLPLDYIKVSPINEQLRELQDPKNVKLVLDVIKYDRQYYKALLYACGNALVCDNDDDARRL</sequence>
<dbReference type="InterPro" id="IPR010935">
    <property type="entry name" value="SMC_hinge"/>
</dbReference>
<evidence type="ECO:0000256" key="4">
    <source>
        <dbReference type="ARBA" id="ARBA00023306"/>
    </source>
</evidence>